<dbReference type="PANTHER" id="PTHR10584:SF166">
    <property type="entry name" value="RIBOKINASE"/>
    <property type="match status" value="1"/>
</dbReference>
<protein>
    <submittedName>
        <fullName evidence="5">Carbohydrate kinase PfkB</fullName>
        <ecNumber evidence="5">2.7.1.15</ecNumber>
    </submittedName>
</protein>
<reference evidence="5 6" key="1">
    <citation type="submission" date="2018-12" db="EMBL/GenBank/DDBJ databases">
        <authorList>
            <consortium name="Pathogen Informatics"/>
        </authorList>
    </citation>
    <scope>NUCLEOTIDE SEQUENCE [LARGE SCALE GENOMIC DNA]</scope>
    <source>
        <strain evidence="5 6">NCTC9428</strain>
    </source>
</reference>
<dbReference type="SUPFAM" id="SSF53613">
    <property type="entry name" value="Ribokinase-like"/>
    <property type="match status" value="1"/>
</dbReference>
<accession>A0A3S4P2I7</accession>
<dbReference type="GO" id="GO:0004747">
    <property type="term" value="F:ribokinase activity"/>
    <property type="evidence" value="ECO:0007669"/>
    <property type="project" value="UniProtKB-EC"/>
</dbReference>
<evidence type="ECO:0000259" key="4">
    <source>
        <dbReference type="Pfam" id="PF00294"/>
    </source>
</evidence>
<dbReference type="PRINTS" id="PR00990">
    <property type="entry name" value="RIBOKINASE"/>
</dbReference>
<dbReference type="InterPro" id="IPR002173">
    <property type="entry name" value="Carboh/pur_kinase_PfkB_CS"/>
</dbReference>
<feature type="domain" description="Carbohydrate kinase PfkB" evidence="4">
    <location>
        <begin position="6"/>
        <end position="295"/>
    </location>
</feature>
<dbReference type="Proteomes" id="UP000281909">
    <property type="component" value="Chromosome"/>
</dbReference>
<dbReference type="Gene3D" id="3.40.1190.20">
    <property type="match status" value="1"/>
</dbReference>
<proteinExistence type="inferred from homology"/>
<keyword evidence="3 5" id="KW-0418">Kinase</keyword>
<dbReference type="EC" id="2.7.1.15" evidence="5"/>
<dbReference type="InterPro" id="IPR011611">
    <property type="entry name" value="PfkB_dom"/>
</dbReference>
<name>A0A3S4P2I7_PSEFL</name>
<dbReference type="PROSITE" id="PS00583">
    <property type="entry name" value="PFKB_KINASES_1"/>
    <property type="match status" value="1"/>
</dbReference>
<dbReference type="OrthoDB" id="9813569at2"/>
<dbReference type="EMBL" id="LR134318">
    <property type="protein sequence ID" value="VEF11897.1"/>
    <property type="molecule type" value="Genomic_DNA"/>
</dbReference>
<dbReference type="InterPro" id="IPR029056">
    <property type="entry name" value="Ribokinase-like"/>
</dbReference>
<organism evidence="5 6">
    <name type="scientific">Pseudomonas fluorescens</name>
    <dbReference type="NCBI Taxonomy" id="294"/>
    <lineage>
        <taxon>Bacteria</taxon>
        <taxon>Pseudomonadati</taxon>
        <taxon>Pseudomonadota</taxon>
        <taxon>Gammaproteobacteria</taxon>
        <taxon>Pseudomonadales</taxon>
        <taxon>Pseudomonadaceae</taxon>
        <taxon>Pseudomonas</taxon>
    </lineage>
</organism>
<dbReference type="Pfam" id="PF00294">
    <property type="entry name" value="PfkB"/>
    <property type="match status" value="1"/>
</dbReference>
<dbReference type="InterPro" id="IPR002139">
    <property type="entry name" value="Ribo/fructo_kinase"/>
</dbReference>
<gene>
    <name evidence="5" type="primary">rbsK_2</name>
    <name evidence="5" type="ORF">NCTC9428_03524</name>
</gene>
<evidence type="ECO:0000256" key="3">
    <source>
        <dbReference type="ARBA" id="ARBA00022777"/>
    </source>
</evidence>
<dbReference type="RefSeq" id="WP_126364790.1">
    <property type="nucleotide sequence ID" value="NZ_LR134318.1"/>
</dbReference>
<dbReference type="PANTHER" id="PTHR10584">
    <property type="entry name" value="SUGAR KINASE"/>
    <property type="match status" value="1"/>
</dbReference>
<evidence type="ECO:0000256" key="2">
    <source>
        <dbReference type="ARBA" id="ARBA00022679"/>
    </source>
</evidence>
<evidence type="ECO:0000313" key="6">
    <source>
        <dbReference type="Proteomes" id="UP000281909"/>
    </source>
</evidence>
<comment type="similarity">
    <text evidence="1">Belongs to the carbohydrate kinase PfkB family.</text>
</comment>
<sequence length="318" mass="33140">MAAVLISLGSINADFQVKVDHEPGSAETLLAHDFLRLCGGKAANTAYLGSLFGLNSHLLGRVGDDDLATQVLQSLGQAGVNIDGVSRATDSSTAVSMIIVPPEGKKQIVLAANANDSWNETSIKQVLTCIDNSPRPACLVIDAEIDPMVTSQAIARAKVLGIPVVLDPSFPERVDPAWLDELTAITPNSEEASILLGAKADSLEEATQAASQLFARGVRIACIKLRNGGAVMAHAEGTYQIPSGNVPVVDSTGAGDAFTGVLAISLLQGFAPLQAACRAVAASDIAVTRYGSQPSYAAADRVDEHARAIEPRVRRLHG</sequence>
<evidence type="ECO:0000256" key="1">
    <source>
        <dbReference type="ARBA" id="ARBA00010688"/>
    </source>
</evidence>
<dbReference type="AlphaFoldDB" id="A0A3S4P2I7"/>
<evidence type="ECO:0000313" key="5">
    <source>
        <dbReference type="EMBL" id="VEF11897.1"/>
    </source>
</evidence>
<keyword evidence="2 5" id="KW-0808">Transferase</keyword>